<keyword evidence="1" id="KW-0472">Membrane</keyword>
<accession>A0A6J7R416</accession>
<sequence length="91" mass="9522">MFAGAAALRNSNSTLGTIVMVIGIILGIAMAVAFIVLVIATVAASVRRLHDRGQSGWFLLLYLVPFGSIIIIVFMVMPGTPGDNQYGAVTA</sequence>
<organism evidence="2">
    <name type="scientific">freshwater metagenome</name>
    <dbReference type="NCBI Taxonomy" id="449393"/>
    <lineage>
        <taxon>unclassified sequences</taxon>
        <taxon>metagenomes</taxon>
        <taxon>ecological metagenomes</taxon>
    </lineage>
</organism>
<protein>
    <submittedName>
        <fullName evidence="2">Unannotated protein</fullName>
    </submittedName>
</protein>
<name>A0A6J7R416_9ZZZZ</name>
<keyword evidence="1" id="KW-1133">Transmembrane helix</keyword>
<dbReference type="AlphaFoldDB" id="A0A6J7R416"/>
<gene>
    <name evidence="2" type="ORF">UFOPK4061_01491</name>
</gene>
<proteinExistence type="predicted"/>
<dbReference type="PANTHER" id="PTHR34980:SF2">
    <property type="entry name" value="INNER MEMBRANE PROTEIN YHAH-RELATED"/>
    <property type="match status" value="1"/>
</dbReference>
<feature type="transmembrane region" description="Helical" evidence="1">
    <location>
        <begin position="18"/>
        <end position="44"/>
    </location>
</feature>
<evidence type="ECO:0000313" key="2">
    <source>
        <dbReference type="EMBL" id="CAB5022654.1"/>
    </source>
</evidence>
<dbReference type="InterPro" id="IPR008523">
    <property type="entry name" value="DUF805"/>
</dbReference>
<dbReference type="PANTHER" id="PTHR34980">
    <property type="entry name" value="INNER MEMBRANE PROTEIN-RELATED-RELATED"/>
    <property type="match status" value="1"/>
</dbReference>
<dbReference type="GO" id="GO:0005886">
    <property type="term" value="C:plasma membrane"/>
    <property type="evidence" value="ECO:0007669"/>
    <property type="project" value="TreeGrafter"/>
</dbReference>
<dbReference type="Pfam" id="PF05656">
    <property type="entry name" value="DUF805"/>
    <property type="match status" value="1"/>
</dbReference>
<keyword evidence="1" id="KW-0812">Transmembrane</keyword>
<feature type="transmembrane region" description="Helical" evidence="1">
    <location>
        <begin position="56"/>
        <end position="77"/>
    </location>
</feature>
<dbReference type="EMBL" id="CAFBPD010000282">
    <property type="protein sequence ID" value="CAB5022654.1"/>
    <property type="molecule type" value="Genomic_DNA"/>
</dbReference>
<evidence type="ECO:0000256" key="1">
    <source>
        <dbReference type="SAM" id="Phobius"/>
    </source>
</evidence>
<reference evidence="2" key="1">
    <citation type="submission" date="2020-05" db="EMBL/GenBank/DDBJ databases">
        <authorList>
            <person name="Chiriac C."/>
            <person name="Salcher M."/>
            <person name="Ghai R."/>
            <person name="Kavagutti S V."/>
        </authorList>
    </citation>
    <scope>NUCLEOTIDE SEQUENCE</scope>
</reference>